<organism evidence="1 2">
    <name type="scientific">Rubinisphaera italica</name>
    <dbReference type="NCBI Taxonomy" id="2527969"/>
    <lineage>
        <taxon>Bacteria</taxon>
        <taxon>Pseudomonadati</taxon>
        <taxon>Planctomycetota</taxon>
        <taxon>Planctomycetia</taxon>
        <taxon>Planctomycetales</taxon>
        <taxon>Planctomycetaceae</taxon>
        <taxon>Rubinisphaera</taxon>
    </lineage>
</organism>
<gene>
    <name evidence="1" type="ORF">Pan54_01280</name>
</gene>
<proteinExistence type="predicted"/>
<evidence type="ECO:0000313" key="1">
    <source>
        <dbReference type="EMBL" id="TWT59422.1"/>
    </source>
</evidence>
<dbReference type="Proteomes" id="UP000316095">
    <property type="component" value="Unassembled WGS sequence"/>
</dbReference>
<dbReference type="OrthoDB" id="8604635at2"/>
<comment type="caution">
    <text evidence="1">The sequence shown here is derived from an EMBL/GenBank/DDBJ whole genome shotgun (WGS) entry which is preliminary data.</text>
</comment>
<dbReference type="AlphaFoldDB" id="A0A5C5XBX8"/>
<sequence>MQEFKVIPHQSIGPIHLGMLRDNVRQIFGYPNSVEQAHVKWGIHWPDRDFFFRNAFQVTYNSEFEVTHIEVASEPDYVVTFAGINVHTANPREVIAALEKLAPVDNEFREYPVNLWSPDLDLNLFRSQTNDGNFETIGISIPTS</sequence>
<accession>A0A5C5XBX8</accession>
<protein>
    <submittedName>
        <fullName evidence="1">Uncharacterized protein</fullName>
    </submittedName>
</protein>
<evidence type="ECO:0000313" key="2">
    <source>
        <dbReference type="Proteomes" id="UP000316095"/>
    </source>
</evidence>
<dbReference type="EMBL" id="SJPG01000001">
    <property type="protein sequence ID" value="TWT59422.1"/>
    <property type="molecule type" value="Genomic_DNA"/>
</dbReference>
<keyword evidence="2" id="KW-1185">Reference proteome</keyword>
<dbReference type="RefSeq" id="WP_146501567.1">
    <property type="nucleotide sequence ID" value="NZ_SJPG01000001.1"/>
</dbReference>
<name>A0A5C5XBX8_9PLAN</name>
<reference evidence="1 2" key="1">
    <citation type="submission" date="2019-02" db="EMBL/GenBank/DDBJ databases">
        <title>Deep-cultivation of Planctomycetes and their phenomic and genomic characterization uncovers novel biology.</title>
        <authorList>
            <person name="Wiegand S."/>
            <person name="Jogler M."/>
            <person name="Boedeker C."/>
            <person name="Pinto D."/>
            <person name="Vollmers J."/>
            <person name="Rivas-Marin E."/>
            <person name="Kohn T."/>
            <person name="Peeters S.H."/>
            <person name="Heuer A."/>
            <person name="Rast P."/>
            <person name="Oberbeckmann S."/>
            <person name="Bunk B."/>
            <person name="Jeske O."/>
            <person name="Meyerdierks A."/>
            <person name="Storesund J.E."/>
            <person name="Kallscheuer N."/>
            <person name="Luecker S."/>
            <person name="Lage O.M."/>
            <person name="Pohl T."/>
            <person name="Merkel B.J."/>
            <person name="Hornburger P."/>
            <person name="Mueller R.-W."/>
            <person name="Bruemmer F."/>
            <person name="Labrenz M."/>
            <person name="Spormann A.M."/>
            <person name="Op Den Camp H."/>
            <person name="Overmann J."/>
            <person name="Amann R."/>
            <person name="Jetten M.S.M."/>
            <person name="Mascher T."/>
            <person name="Medema M.H."/>
            <person name="Devos D.P."/>
            <person name="Kaster A.-K."/>
            <person name="Ovreas L."/>
            <person name="Rohde M."/>
            <person name="Galperin M.Y."/>
            <person name="Jogler C."/>
        </authorList>
    </citation>
    <scope>NUCLEOTIDE SEQUENCE [LARGE SCALE GENOMIC DNA]</scope>
    <source>
        <strain evidence="1 2">Pan54</strain>
    </source>
</reference>